<proteinExistence type="predicted"/>
<accession>A0A7C2K060</accession>
<sequence length="164" mass="18782">MVMDFGDRLQRAVERGRQRRLAADRQQELAQLTEEESRALHAQARVSLSDHVESCLRRIAAEFPGFGFQTVLSPEGFGAKIFRDDLRSRGGREMSHEYSHLEVIIRSYSSGRILEIVCRGAIANKEVLSRSFYQPLQQLDLDVFYGQVDQWVLEYAEKYAAAGR</sequence>
<comment type="caution">
    <text evidence="1">The sequence shown here is derived from an EMBL/GenBank/DDBJ whole genome shotgun (WGS) entry which is preliminary data.</text>
</comment>
<dbReference type="EMBL" id="DSOK01000189">
    <property type="protein sequence ID" value="HEN15107.1"/>
    <property type="molecule type" value="Genomic_DNA"/>
</dbReference>
<protein>
    <submittedName>
        <fullName evidence="1">Uncharacterized protein</fullName>
    </submittedName>
</protein>
<gene>
    <name evidence="1" type="ORF">ENQ76_06515</name>
</gene>
<organism evidence="1">
    <name type="scientific">Schlesneria paludicola</name>
    <dbReference type="NCBI Taxonomy" id="360056"/>
    <lineage>
        <taxon>Bacteria</taxon>
        <taxon>Pseudomonadati</taxon>
        <taxon>Planctomycetota</taxon>
        <taxon>Planctomycetia</taxon>
        <taxon>Planctomycetales</taxon>
        <taxon>Planctomycetaceae</taxon>
        <taxon>Schlesneria</taxon>
    </lineage>
</organism>
<dbReference type="AlphaFoldDB" id="A0A7C2K060"/>
<name>A0A7C2K060_9PLAN</name>
<evidence type="ECO:0000313" key="1">
    <source>
        <dbReference type="EMBL" id="HEN15107.1"/>
    </source>
</evidence>
<reference evidence="1" key="1">
    <citation type="journal article" date="2020" name="mSystems">
        <title>Genome- and Community-Level Interaction Insights into Carbon Utilization and Element Cycling Functions of Hydrothermarchaeota in Hydrothermal Sediment.</title>
        <authorList>
            <person name="Zhou Z."/>
            <person name="Liu Y."/>
            <person name="Xu W."/>
            <person name="Pan J."/>
            <person name="Luo Z.H."/>
            <person name="Li M."/>
        </authorList>
    </citation>
    <scope>NUCLEOTIDE SEQUENCE [LARGE SCALE GENOMIC DNA]</scope>
    <source>
        <strain evidence="1">SpSt-339</strain>
    </source>
</reference>